<keyword evidence="3" id="KW-1185">Reference proteome</keyword>
<dbReference type="AlphaFoldDB" id="A0A9W6QTV0"/>
<dbReference type="Proteomes" id="UP001165136">
    <property type="component" value="Unassembled WGS sequence"/>
</dbReference>
<gene>
    <name evidence="2" type="ORF">Atai01_02670</name>
</gene>
<keyword evidence="1" id="KW-1133">Transmembrane helix</keyword>
<organism evidence="2 3">
    <name type="scientific">Amycolatopsis taiwanensis</name>
    <dbReference type="NCBI Taxonomy" id="342230"/>
    <lineage>
        <taxon>Bacteria</taxon>
        <taxon>Bacillati</taxon>
        <taxon>Actinomycetota</taxon>
        <taxon>Actinomycetes</taxon>
        <taxon>Pseudonocardiales</taxon>
        <taxon>Pseudonocardiaceae</taxon>
        <taxon>Amycolatopsis</taxon>
    </lineage>
</organism>
<name>A0A9W6QTV0_9PSEU</name>
<comment type="caution">
    <text evidence="2">The sequence shown here is derived from an EMBL/GenBank/DDBJ whole genome shotgun (WGS) entry which is preliminary data.</text>
</comment>
<keyword evidence="1" id="KW-0812">Transmembrane</keyword>
<evidence type="ECO:0000256" key="1">
    <source>
        <dbReference type="SAM" id="Phobius"/>
    </source>
</evidence>
<feature type="transmembrane region" description="Helical" evidence="1">
    <location>
        <begin position="40"/>
        <end position="58"/>
    </location>
</feature>
<proteinExistence type="predicted"/>
<keyword evidence="1" id="KW-0472">Membrane</keyword>
<reference evidence="2" key="1">
    <citation type="submission" date="2023-03" db="EMBL/GenBank/DDBJ databases">
        <title>Amycolatopsis taiwanensis NBRC 103393.</title>
        <authorList>
            <person name="Ichikawa N."/>
            <person name="Sato H."/>
            <person name="Tonouchi N."/>
        </authorList>
    </citation>
    <scope>NUCLEOTIDE SEQUENCE</scope>
    <source>
        <strain evidence="2">NBRC 103393</strain>
    </source>
</reference>
<accession>A0A9W6QTV0</accession>
<protein>
    <submittedName>
        <fullName evidence="2">Uncharacterized protein</fullName>
    </submittedName>
</protein>
<dbReference type="EMBL" id="BSTI01000001">
    <property type="protein sequence ID" value="GLY63648.1"/>
    <property type="molecule type" value="Genomic_DNA"/>
</dbReference>
<evidence type="ECO:0000313" key="2">
    <source>
        <dbReference type="EMBL" id="GLY63648.1"/>
    </source>
</evidence>
<evidence type="ECO:0000313" key="3">
    <source>
        <dbReference type="Proteomes" id="UP001165136"/>
    </source>
</evidence>
<dbReference type="RefSeq" id="WP_285485574.1">
    <property type="nucleotide sequence ID" value="NZ_BSTI01000001.1"/>
</dbReference>
<sequence length="65" mass="7061">MKRWVLLVVGVVLALIGVLWTLQGSNIITGSGMSGQRQWFLIGLIALVVGIGLVISQARRKTERS</sequence>